<accession>A0A1E3PUG4</accession>
<dbReference type="EMBL" id="KV454305">
    <property type="protein sequence ID" value="ODQ69069.1"/>
    <property type="molecule type" value="Genomic_DNA"/>
</dbReference>
<keyword evidence="4 7" id="KW-0256">Endoplasmic reticulum</keyword>
<reference evidence="8 9" key="1">
    <citation type="journal article" date="2016" name="Proc. Natl. Acad. Sci. U.S.A.">
        <title>Comparative genomics of biotechnologically important yeasts.</title>
        <authorList>
            <person name="Riley R."/>
            <person name="Haridas S."/>
            <person name="Wolfe K.H."/>
            <person name="Lopes M.R."/>
            <person name="Hittinger C.T."/>
            <person name="Goeker M."/>
            <person name="Salamov A.A."/>
            <person name="Wisecaver J.H."/>
            <person name="Long T.M."/>
            <person name="Calvey C.H."/>
            <person name="Aerts A.L."/>
            <person name="Barry K.W."/>
            <person name="Choi C."/>
            <person name="Clum A."/>
            <person name="Coughlan A.Y."/>
            <person name="Deshpande S."/>
            <person name="Douglass A.P."/>
            <person name="Hanson S.J."/>
            <person name="Klenk H.-P."/>
            <person name="LaButti K.M."/>
            <person name="Lapidus A."/>
            <person name="Lindquist E.A."/>
            <person name="Lipzen A.M."/>
            <person name="Meier-Kolthoff J.P."/>
            <person name="Ohm R.A."/>
            <person name="Otillar R.P."/>
            <person name="Pangilinan J.L."/>
            <person name="Peng Y."/>
            <person name="Rokas A."/>
            <person name="Rosa C.A."/>
            <person name="Scheuner C."/>
            <person name="Sibirny A.A."/>
            <person name="Slot J.C."/>
            <person name="Stielow J.B."/>
            <person name="Sun H."/>
            <person name="Kurtzman C.P."/>
            <person name="Blackwell M."/>
            <person name="Grigoriev I.V."/>
            <person name="Jeffries T.W."/>
        </authorList>
    </citation>
    <scope>NUCLEOTIDE SEQUENCE [LARGE SCALE GENOMIC DNA]</scope>
    <source>
        <strain evidence="8 9">NRRL Y-11557</strain>
    </source>
</reference>
<dbReference type="Pfam" id="PF08285">
    <property type="entry name" value="DPM3"/>
    <property type="match status" value="1"/>
</dbReference>
<name>A0A1E3PUG4_LIPST</name>
<dbReference type="PANTHER" id="PTHR16433">
    <property type="entry name" value="DOLICHOL-PHOSPHATE MANNOSYLTRANSFERASE SUBUNIT 3"/>
    <property type="match status" value="1"/>
</dbReference>
<dbReference type="UniPathway" id="UPA00378"/>
<keyword evidence="3 7" id="KW-0812">Transmembrane</keyword>
<dbReference type="Proteomes" id="UP000094385">
    <property type="component" value="Unassembled WGS sequence"/>
</dbReference>
<proteinExistence type="inferred from homology"/>
<dbReference type="GO" id="GO:0006506">
    <property type="term" value="P:GPI anchor biosynthetic process"/>
    <property type="evidence" value="ECO:0007669"/>
    <property type="project" value="TreeGrafter"/>
</dbReference>
<dbReference type="InterPro" id="IPR013174">
    <property type="entry name" value="DPM3"/>
</dbReference>
<feature type="transmembrane region" description="Helical" evidence="7">
    <location>
        <begin position="40"/>
        <end position="61"/>
    </location>
</feature>
<sequence length="105" mass="11367">MTRLQKNVYVVVTVITAYIILNLGIILLGTAAQTQILPVLPWLALVSLGAYALASVGWAVYTTNDRPEAYKAPVKDVAAVKRELRQRGVEVDSRAASVFEEPGIA</sequence>
<comment type="similarity">
    <text evidence="2 7">Belongs to the DPM3 family.</text>
</comment>
<keyword evidence="6 7" id="KW-0472">Membrane</keyword>
<keyword evidence="5 7" id="KW-1133">Transmembrane helix</keyword>
<evidence type="ECO:0000313" key="8">
    <source>
        <dbReference type="EMBL" id="ODQ69069.1"/>
    </source>
</evidence>
<comment type="subcellular location">
    <subcellularLocation>
        <location evidence="1 7">Endoplasmic reticulum membrane</location>
        <topology evidence="1 7">Multi-pass membrane protein</topology>
    </subcellularLocation>
</comment>
<evidence type="ECO:0000256" key="4">
    <source>
        <dbReference type="ARBA" id="ARBA00022824"/>
    </source>
</evidence>
<dbReference type="AlphaFoldDB" id="A0A1E3PUG4"/>
<feature type="transmembrane region" description="Helical" evidence="7">
    <location>
        <begin position="7"/>
        <end position="28"/>
    </location>
</feature>
<evidence type="ECO:0000256" key="3">
    <source>
        <dbReference type="ARBA" id="ARBA00022692"/>
    </source>
</evidence>
<evidence type="ECO:0000256" key="1">
    <source>
        <dbReference type="ARBA" id="ARBA00004477"/>
    </source>
</evidence>
<protein>
    <recommendedName>
        <fullName evidence="7">Dolichol-phosphate mannosyltransferase subunit 3</fullName>
    </recommendedName>
</protein>
<dbReference type="STRING" id="675824.A0A1E3PUG4"/>
<dbReference type="PANTHER" id="PTHR16433:SF0">
    <property type="entry name" value="DOLICHOL-PHOSPHATE MANNOSYLTRANSFERASE SUBUNIT 3"/>
    <property type="match status" value="1"/>
</dbReference>
<organism evidence="8 9">
    <name type="scientific">Lipomyces starkeyi NRRL Y-11557</name>
    <dbReference type="NCBI Taxonomy" id="675824"/>
    <lineage>
        <taxon>Eukaryota</taxon>
        <taxon>Fungi</taxon>
        <taxon>Dikarya</taxon>
        <taxon>Ascomycota</taxon>
        <taxon>Saccharomycotina</taxon>
        <taxon>Lipomycetes</taxon>
        <taxon>Lipomycetales</taxon>
        <taxon>Lipomycetaceae</taxon>
        <taxon>Lipomyces</taxon>
    </lineage>
</organism>
<comment type="function">
    <text evidence="7">Stabilizer subunit of the dolichol-phosphate mannose (DPM) synthase complex; tethers catalytic subunit to the ER.</text>
</comment>
<evidence type="ECO:0000256" key="6">
    <source>
        <dbReference type="ARBA" id="ARBA00023136"/>
    </source>
</evidence>
<dbReference type="OrthoDB" id="2014333at2759"/>
<evidence type="ECO:0000256" key="2">
    <source>
        <dbReference type="ARBA" id="ARBA00010430"/>
    </source>
</evidence>
<keyword evidence="9" id="KW-1185">Reference proteome</keyword>
<dbReference type="GO" id="GO:0005789">
    <property type="term" value="C:endoplasmic reticulum membrane"/>
    <property type="evidence" value="ECO:0007669"/>
    <property type="project" value="UniProtKB-SubCell"/>
</dbReference>
<comment type="subunit">
    <text evidence="7">Component of the dolichol-phosphate mannose (DPM) synthase complex.</text>
</comment>
<evidence type="ECO:0000256" key="7">
    <source>
        <dbReference type="RuleBase" id="RU365085"/>
    </source>
</evidence>
<dbReference type="GO" id="GO:0033185">
    <property type="term" value="C:dolichol-phosphate-mannose synthase complex"/>
    <property type="evidence" value="ECO:0007669"/>
    <property type="project" value="TreeGrafter"/>
</dbReference>
<evidence type="ECO:0000256" key="5">
    <source>
        <dbReference type="ARBA" id="ARBA00022989"/>
    </source>
</evidence>
<comment type="pathway">
    <text evidence="7">Protein modification; protein glycosylation.</text>
</comment>
<gene>
    <name evidence="8" type="ORF">LIPSTDRAFT_7100</name>
</gene>
<evidence type="ECO:0000313" key="9">
    <source>
        <dbReference type="Proteomes" id="UP000094385"/>
    </source>
</evidence>